<reference evidence="3" key="1">
    <citation type="submission" date="2022-01" db="EMBL/GenBank/DDBJ databases">
        <authorList>
            <person name="King R."/>
        </authorList>
    </citation>
    <scope>NUCLEOTIDE SEQUENCE</scope>
</reference>
<dbReference type="OrthoDB" id="6595597at2759"/>
<feature type="compositionally biased region" description="Low complexity" evidence="1">
    <location>
        <begin position="780"/>
        <end position="791"/>
    </location>
</feature>
<sequence>MEFTTISLVLVYLATLATTAVVHYPKVTEDNYETNNDNIRTIRNHEKIKKPGFNPAPFTYQSASQQDYLKQRYAEQQQVNVEEIARLRRKANSKNIHNIYQQSTLEHDPSSEPYDWQPFLSTAHRRHDRSSKEYIPLVVNTQKEKRDNTFQLNSESKQEDNKKPMSSHIIYVDPRILRKVFELKNQRKQIQSRSISIEQATLVDSNSLNEILNKNPHIQLESLRNILQDPNQRNRIFPVIEGPQPFQQKDHTPITERTVDVPNPRSKPNIQVNHDQPQDQQAHPQQHTQEDNDPVLTSIIPQQGQTITKEAFDQIQKQLEASSKYQVHDALFRAQQDAQAHVEAQHKAIEQAQRAILENVQKQLQDAGGSPEALRYVQEQIPQFKSSEKNSEDAPQALRLVQENVPQYVTHINVPMSVPVYPTPLPKQVVSPVHQVTIPTSNVRIQSYKPTSLPDYIPKNVAHGKEQNIVREQPQLPKFKIIKINPSTTQIPKHFFIQPQNKQNLISQKPTAAQQSLAKKIEHYAPNHLHQAVAQLQAEKVLLAQVQSHNNAIMNAKKGGNRYVGQKSQIDYASADKVQDKEAHGSANAYQHIVLEPKQKSREKQIHHEEPQDENDDVSKSVFLFSHIIQKRDVIYNPSNISDEYEEYYEYYDDDTPVNITHTSYLAIKNDMSLANSSNRSNNDSEYYYEYYDDEMVEEGNNKNLNPKYEGNIKKLRNQSISSKVNSLILKVDNPVNLSENYYTGEYIERKNDGGREIEKPKPAMLLPYHSKFNNYYQNNQNNVYGNDYDNPQFQSDDSVPSRNEYYDNYADKDYEIMYPPEENVPSGTDYDPNSDRRYLSQSNYHNPDREVYSIDKFDNNHYKSHANNFLDRKFHLPIQTSYVSHSHTKVPYHHHHHHKPQEVNCKPVIVVNNHKPSTYRKRKKPHKRWRRTHKNVHSRAPRPSTQEIIKKVKAAFSKMKMDF</sequence>
<feature type="region of interest" description="Disordered" evidence="1">
    <location>
        <begin position="239"/>
        <end position="291"/>
    </location>
</feature>
<dbReference type="Proteomes" id="UP001153636">
    <property type="component" value="Chromosome 7"/>
</dbReference>
<feature type="chain" id="PRO_5040166783" evidence="2">
    <location>
        <begin position="20"/>
        <end position="964"/>
    </location>
</feature>
<dbReference type="EMBL" id="OV651819">
    <property type="protein sequence ID" value="CAH1113204.1"/>
    <property type="molecule type" value="Genomic_DNA"/>
</dbReference>
<feature type="signal peptide" evidence="2">
    <location>
        <begin position="1"/>
        <end position="19"/>
    </location>
</feature>
<accession>A0A9P0D7C5</accession>
<feature type="region of interest" description="Disordered" evidence="1">
    <location>
        <begin position="145"/>
        <end position="165"/>
    </location>
</feature>
<gene>
    <name evidence="3" type="ORF">PSYICH_LOCUS13456</name>
</gene>
<feature type="compositionally biased region" description="Low complexity" evidence="1">
    <location>
        <begin position="274"/>
        <end position="287"/>
    </location>
</feature>
<dbReference type="AlphaFoldDB" id="A0A9P0D7C5"/>
<feature type="region of interest" description="Disordered" evidence="1">
    <location>
        <begin position="780"/>
        <end position="805"/>
    </location>
</feature>
<feature type="region of interest" description="Disordered" evidence="1">
    <location>
        <begin position="596"/>
        <end position="617"/>
    </location>
</feature>
<organism evidence="3 4">
    <name type="scientific">Psylliodes chrysocephalus</name>
    <dbReference type="NCBI Taxonomy" id="3402493"/>
    <lineage>
        <taxon>Eukaryota</taxon>
        <taxon>Metazoa</taxon>
        <taxon>Ecdysozoa</taxon>
        <taxon>Arthropoda</taxon>
        <taxon>Hexapoda</taxon>
        <taxon>Insecta</taxon>
        <taxon>Pterygota</taxon>
        <taxon>Neoptera</taxon>
        <taxon>Endopterygota</taxon>
        <taxon>Coleoptera</taxon>
        <taxon>Polyphaga</taxon>
        <taxon>Cucujiformia</taxon>
        <taxon>Chrysomeloidea</taxon>
        <taxon>Chrysomelidae</taxon>
        <taxon>Galerucinae</taxon>
        <taxon>Alticini</taxon>
        <taxon>Psylliodes</taxon>
    </lineage>
</organism>
<feature type="compositionally biased region" description="Basic and acidic residues" evidence="1">
    <location>
        <begin position="248"/>
        <end position="259"/>
    </location>
</feature>
<evidence type="ECO:0000256" key="2">
    <source>
        <dbReference type="SAM" id="SignalP"/>
    </source>
</evidence>
<feature type="compositionally biased region" description="Basic and acidic residues" evidence="1">
    <location>
        <begin position="596"/>
        <end position="610"/>
    </location>
</feature>
<evidence type="ECO:0000256" key="1">
    <source>
        <dbReference type="SAM" id="MobiDB-lite"/>
    </source>
</evidence>
<feature type="compositionally biased region" description="Basic residues" evidence="1">
    <location>
        <begin position="919"/>
        <end position="941"/>
    </location>
</feature>
<feature type="region of interest" description="Disordered" evidence="1">
    <location>
        <begin position="919"/>
        <end position="944"/>
    </location>
</feature>
<evidence type="ECO:0000313" key="4">
    <source>
        <dbReference type="Proteomes" id="UP001153636"/>
    </source>
</evidence>
<feature type="region of interest" description="Disordered" evidence="1">
    <location>
        <begin position="819"/>
        <end position="846"/>
    </location>
</feature>
<proteinExistence type="predicted"/>
<evidence type="ECO:0000313" key="3">
    <source>
        <dbReference type="EMBL" id="CAH1113204.1"/>
    </source>
</evidence>
<keyword evidence="4" id="KW-1185">Reference proteome</keyword>
<feature type="compositionally biased region" description="Polar residues" evidence="1">
    <location>
        <begin position="792"/>
        <end position="802"/>
    </location>
</feature>
<name>A0A9P0D7C5_9CUCU</name>
<protein>
    <submittedName>
        <fullName evidence="3">Uncharacterized protein</fullName>
    </submittedName>
</protein>
<keyword evidence="2" id="KW-0732">Signal</keyword>